<evidence type="ECO:0000313" key="2">
    <source>
        <dbReference type="Proteomes" id="UP000053612"/>
    </source>
</evidence>
<dbReference type="InterPro" id="IPR046618">
    <property type="entry name" value="DUF6731"/>
</dbReference>
<sequence length="321" mass="36721">MARQLIRFNYFKPKLATDGEEDILWDMKPFIEFILANPKAFSGAVVLGDEISDLEWNSCGFDESSNLYYIQLSKLRSKNIPSRKKINQDKESLQLSDDEFLGEFNLLIFDPETNVLITQGNFYGLTTKQISMSLSNLRLRFKDEIEESEEENPSVIFLQPIIDKHAIARVKTNDIYRKVTIKGADYHELANEELSSSTLSSAISALDQVNGVNFEITISMSRASKEESLSQEEVRNMVDDIIDLKEKSLDVSMNLTSRKNEENAIEYVDLLTPRLTSSIAVEVENRSTIAAEYIFQNFKSQNYFDPQINMRGVVRSILYQS</sequence>
<protein>
    <submittedName>
        <fullName evidence="1">Uncharacterized protein</fullName>
    </submittedName>
</protein>
<dbReference type="AlphaFoldDB" id="A0A0V8DRW2"/>
<dbReference type="EMBL" id="LKLS01000162">
    <property type="protein sequence ID" value="KSU16327.1"/>
    <property type="molecule type" value="Genomic_DNA"/>
</dbReference>
<dbReference type="Proteomes" id="UP000053612">
    <property type="component" value="Unassembled WGS sequence"/>
</dbReference>
<comment type="caution">
    <text evidence="1">The sequence shown here is derived from an EMBL/GenBank/DDBJ whole genome shotgun (WGS) entry which is preliminary data.</text>
</comment>
<dbReference type="PATRIC" id="fig|1360.109.peg.1790"/>
<organism evidence="1 2">
    <name type="scientific">Lactococcus lactis subsp. lactis</name>
    <name type="common">Streptococcus lactis</name>
    <dbReference type="NCBI Taxonomy" id="1360"/>
    <lineage>
        <taxon>Bacteria</taxon>
        <taxon>Bacillati</taxon>
        <taxon>Bacillota</taxon>
        <taxon>Bacilli</taxon>
        <taxon>Lactobacillales</taxon>
        <taxon>Streptococcaceae</taxon>
        <taxon>Lactococcus</taxon>
    </lineage>
</organism>
<proteinExistence type="predicted"/>
<evidence type="ECO:0000313" key="1">
    <source>
        <dbReference type="EMBL" id="KSU16327.1"/>
    </source>
</evidence>
<accession>A0A0V8DRW2</accession>
<name>A0A0V8DRW2_LACLL</name>
<reference evidence="2" key="1">
    <citation type="submission" date="2015-10" db="EMBL/GenBank/DDBJ databases">
        <title>Draft Genome Sequences of 11 Lactococcus lactis subspecies cremoris strains.</title>
        <authorList>
            <person name="Wels M."/>
            <person name="Backus L."/>
            <person name="Boekhorst J."/>
            <person name="Dijkstra A."/>
            <person name="Beerthuizen M."/>
            <person name="Kelly W."/>
            <person name="Siezen R."/>
            <person name="Bachmann H."/>
            <person name="Van Hijum S."/>
        </authorList>
    </citation>
    <scope>NUCLEOTIDE SEQUENCE [LARGE SCALE GENOMIC DNA]</scope>
    <source>
        <strain evidence="2">LMG9449</strain>
    </source>
</reference>
<dbReference type="RefSeq" id="WP_058225231.1">
    <property type="nucleotide sequence ID" value="NZ_LKLS01000162.1"/>
</dbReference>
<dbReference type="Pfam" id="PF20505">
    <property type="entry name" value="DUF6731"/>
    <property type="match status" value="1"/>
</dbReference>
<gene>
    <name evidence="1" type="ORF">LMG9449_2130</name>
</gene>